<gene>
    <name evidence="1" type="ORF">N5B56_01590</name>
</gene>
<name>A0ABT2LWW4_9FIRM</name>
<dbReference type="EMBL" id="JAODBU010000002">
    <property type="protein sequence ID" value="MCT7397779.1"/>
    <property type="molecule type" value="Genomic_DNA"/>
</dbReference>
<sequence>MLIALLVDEGVLLERENKEFESYNKVYDKKYGYYDEGQYYKRLKEKDEVIKDAKKYVEDGVDNTYVVVSKTLLPDEVDVNTVDVEDENYYVEDVIYSVAKMDGKIVENFVRK</sequence>
<evidence type="ECO:0000313" key="2">
    <source>
        <dbReference type="Proteomes" id="UP001431199"/>
    </source>
</evidence>
<comment type="caution">
    <text evidence="1">The sequence shown here is derived from an EMBL/GenBank/DDBJ whole genome shotgun (WGS) entry which is preliminary data.</text>
</comment>
<dbReference type="Proteomes" id="UP001431199">
    <property type="component" value="Unassembled WGS sequence"/>
</dbReference>
<reference evidence="1" key="1">
    <citation type="submission" date="2022-09" db="EMBL/GenBank/DDBJ databases">
        <title>Eubacterium sp. LFL-14 isolated from human feces.</title>
        <authorList>
            <person name="Liu F."/>
        </authorList>
    </citation>
    <scope>NUCLEOTIDE SEQUENCE</scope>
    <source>
        <strain evidence="1">LFL-14</strain>
    </source>
</reference>
<proteinExistence type="predicted"/>
<accession>A0ABT2LWW4</accession>
<organism evidence="1 2">
    <name type="scientific">Eubacterium album</name>
    <dbReference type="NCBI Taxonomy" id="2978477"/>
    <lineage>
        <taxon>Bacteria</taxon>
        <taxon>Bacillati</taxon>
        <taxon>Bacillota</taxon>
        <taxon>Clostridia</taxon>
        <taxon>Eubacteriales</taxon>
        <taxon>Eubacteriaceae</taxon>
        <taxon>Eubacterium</taxon>
    </lineage>
</organism>
<evidence type="ECO:0000313" key="1">
    <source>
        <dbReference type="EMBL" id="MCT7397779.1"/>
    </source>
</evidence>
<protein>
    <submittedName>
        <fullName evidence="1">Uncharacterized protein</fullName>
    </submittedName>
</protein>
<keyword evidence="2" id="KW-1185">Reference proteome</keyword>
<dbReference type="RefSeq" id="WP_260978215.1">
    <property type="nucleotide sequence ID" value="NZ_JAODBU010000002.1"/>
</dbReference>